<proteinExistence type="predicted"/>
<evidence type="ECO:0000313" key="2">
    <source>
        <dbReference type="Proteomes" id="UP001420932"/>
    </source>
</evidence>
<comment type="caution">
    <text evidence="1">The sequence shown here is derived from an EMBL/GenBank/DDBJ whole genome shotgun (WGS) entry which is preliminary data.</text>
</comment>
<sequence>MPSLSDTCLRNIRKNHPHESVDSVSATTNATGNMCPFPSTEIAIISFPLYLPYRNVASI</sequence>
<accession>A0AAP0HUT0</accession>
<name>A0AAP0HUT0_9MAGN</name>
<keyword evidence="2" id="KW-1185">Reference proteome</keyword>
<organism evidence="1 2">
    <name type="scientific">Stephania yunnanensis</name>
    <dbReference type="NCBI Taxonomy" id="152371"/>
    <lineage>
        <taxon>Eukaryota</taxon>
        <taxon>Viridiplantae</taxon>
        <taxon>Streptophyta</taxon>
        <taxon>Embryophyta</taxon>
        <taxon>Tracheophyta</taxon>
        <taxon>Spermatophyta</taxon>
        <taxon>Magnoliopsida</taxon>
        <taxon>Ranunculales</taxon>
        <taxon>Menispermaceae</taxon>
        <taxon>Menispermoideae</taxon>
        <taxon>Cissampelideae</taxon>
        <taxon>Stephania</taxon>
    </lineage>
</organism>
<dbReference type="Proteomes" id="UP001420932">
    <property type="component" value="Unassembled WGS sequence"/>
</dbReference>
<protein>
    <submittedName>
        <fullName evidence="1">Uncharacterized protein</fullName>
    </submittedName>
</protein>
<dbReference type="EMBL" id="JBBNAF010000011">
    <property type="protein sequence ID" value="KAK9098249.1"/>
    <property type="molecule type" value="Genomic_DNA"/>
</dbReference>
<gene>
    <name evidence="1" type="ORF">Syun_025294</name>
</gene>
<reference evidence="1 2" key="1">
    <citation type="submission" date="2024-01" db="EMBL/GenBank/DDBJ databases">
        <title>Genome assemblies of Stephania.</title>
        <authorList>
            <person name="Yang L."/>
        </authorList>
    </citation>
    <scope>NUCLEOTIDE SEQUENCE [LARGE SCALE GENOMIC DNA]</scope>
    <source>
        <strain evidence="1">YNDBR</strain>
        <tissue evidence="1">Leaf</tissue>
    </source>
</reference>
<dbReference type="AlphaFoldDB" id="A0AAP0HUT0"/>
<evidence type="ECO:0000313" key="1">
    <source>
        <dbReference type="EMBL" id="KAK9098249.1"/>
    </source>
</evidence>